<accession>A0ABN2F448</accession>
<dbReference type="EMBL" id="BAAANE010000004">
    <property type="protein sequence ID" value="GAA1629932.1"/>
    <property type="molecule type" value="Genomic_DNA"/>
</dbReference>
<dbReference type="Proteomes" id="UP001501319">
    <property type="component" value="Unassembled WGS sequence"/>
</dbReference>
<evidence type="ECO:0000313" key="2">
    <source>
        <dbReference type="EMBL" id="GAA1629932.1"/>
    </source>
</evidence>
<feature type="compositionally biased region" description="Basic and acidic residues" evidence="1">
    <location>
        <begin position="1"/>
        <end position="12"/>
    </location>
</feature>
<keyword evidence="3" id="KW-1185">Reference proteome</keyword>
<gene>
    <name evidence="2" type="ORF">GCM10009744_17460</name>
</gene>
<reference evidence="2 3" key="1">
    <citation type="journal article" date="2019" name="Int. J. Syst. Evol. Microbiol.">
        <title>The Global Catalogue of Microorganisms (GCM) 10K type strain sequencing project: providing services to taxonomists for standard genome sequencing and annotation.</title>
        <authorList>
            <consortium name="The Broad Institute Genomics Platform"/>
            <consortium name="The Broad Institute Genome Sequencing Center for Infectious Disease"/>
            <person name="Wu L."/>
            <person name="Ma J."/>
        </authorList>
    </citation>
    <scope>NUCLEOTIDE SEQUENCE [LARGE SCALE GENOMIC DNA]</scope>
    <source>
        <strain evidence="2 3">JCM 14306</strain>
    </source>
</reference>
<comment type="caution">
    <text evidence="2">The sequence shown here is derived from an EMBL/GenBank/DDBJ whole genome shotgun (WGS) entry which is preliminary data.</text>
</comment>
<feature type="region of interest" description="Disordered" evidence="1">
    <location>
        <begin position="1"/>
        <end position="22"/>
    </location>
</feature>
<organism evidence="2 3">
    <name type="scientific">Kribbella alba</name>
    <dbReference type="NCBI Taxonomy" id="190197"/>
    <lineage>
        <taxon>Bacteria</taxon>
        <taxon>Bacillati</taxon>
        <taxon>Actinomycetota</taxon>
        <taxon>Actinomycetes</taxon>
        <taxon>Propionibacteriales</taxon>
        <taxon>Kribbellaceae</taxon>
        <taxon>Kribbella</taxon>
    </lineage>
</organism>
<evidence type="ECO:0000256" key="1">
    <source>
        <dbReference type="SAM" id="MobiDB-lite"/>
    </source>
</evidence>
<sequence>MSGSEPVRRADPADASGDQDTFKNFGACGSRIATPSETALPLQLAAAPPTTPLRGTDDQPFVQIVTSVKNVSPAALSVVTGKGALMAVTSNGVVVASPERASRAKGYVYNLEPGATAEYNSAIYLRRCDAASGTLPPGKYQLHALQRFTILVEEASRRPMILVPGGPWEIEIG</sequence>
<evidence type="ECO:0000313" key="3">
    <source>
        <dbReference type="Proteomes" id="UP001501319"/>
    </source>
</evidence>
<proteinExistence type="predicted"/>
<protein>
    <submittedName>
        <fullName evidence="2">Uncharacterized protein</fullName>
    </submittedName>
</protein>
<name>A0ABN2F448_9ACTN</name>
<dbReference type="RefSeq" id="WP_344110447.1">
    <property type="nucleotide sequence ID" value="NZ_BAAANE010000004.1"/>
</dbReference>